<dbReference type="STRING" id="1763537.ULVI_07740"/>
<dbReference type="SUPFAM" id="SSF55729">
    <property type="entry name" value="Acyl-CoA N-acyltransferases (Nat)"/>
    <property type="match status" value="1"/>
</dbReference>
<dbReference type="InterPro" id="IPR016181">
    <property type="entry name" value="Acyl_CoA_acyltransferase"/>
</dbReference>
<proteinExistence type="predicted"/>
<feature type="domain" description="N-acetyltransferase" evidence="2">
    <location>
        <begin position="1"/>
        <end position="151"/>
    </location>
</feature>
<protein>
    <submittedName>
        <fullName evidence="3">Acetyltransferase</fullName>
    </submittedName>
</protein>
<dbReference type="InterPro" id="IPR050769">
    <property type="entry name" value="NAT_camello-type"/>
</dbReference>
<dbReference type="InterPro" id="IPR000182">
    <property type="entry name" value="GNAT_dom"/>
</dbReference>
<dbReference type="GO" id="GO:0008080">
    <property type="term" value="F:N-acetyltransferase activity"/>
    <property type="evidence" value="ECO:0007669"/>
    <property type="project" value="InterPro"/>
</dbReference>
<dbReference type="OrthoDB" id="9792929at2"/>
<organism evidence="3 4">
    <name type="scientific">Cochleicola gelatinilyticus</name>
    <dbReference type="NCBI Taxonomy" id="1763537"/>
    <lineage>
        <taxon>Bacteria</taxon>
        <taxon>Pseudomonadati</taxon>
        <taxon>Bacteroidota</taxon>
        <taxon>Flavobacteriia</taxon>
        <taxon>Flavobacteriales</taxon>
        <taxon>Flavobacteriaceae</taxon>
        <taxon>Cochleicola</taxon>
    </lineage>
</organism>
<dbReference type="AlphaFoldDB" id="A0A167HVB7"/>
<evidence type="ECO:0000313" key="4">
    <source>
        <dbReference type="Proteomes" id="UP000077013"/>
    </source>
</evidence>
<dbReference type="RefSeq" id="WP_068592535.1">
    <property type="nucleotide sequence ID" value="NZ_LRXL01000037.1"/>
</dbReference>
<reference evidence="3 4" key="1">
    <citation type="submission" date="2016-02" db="EMBL/GenBank/DDBJ databases">
        <title>Ulvibacter sp. LPB0005, isolated from Thais luteostoma.</title>
        <authorList>
            <person name="Shin S.-K."/>
            <person name="Yi H."/>
        </authorList>
    </citation>
    <scope>NUCLEOTIDE SEQUENCE [LARGE SCALE GENOMIC DNA]</scope>
    <source>
        <strain evidence="3 4">LPB0005</strain>
    </source>
</reference>
<dbReference type="PROSITE" id="PS51186">
    <property type="entry name" value="GNAT"/>
    <property type="match status" value="1"/>
</dbReference>
<dbReference type="EMBL" id="LRXL01000037">
    <property type="protein sequence ID" value="OAB78998.1"/>
    <property type="molecule type" value="Genomic_DNA"/>
</dbReference>
<keyword evidence="1 3" id="KW-0808">Transferase</keyword>
<name>A0A167HVB7_9FLAO</name>
<keyword evidence="4" id="KW-1185">Reference proteome</keyword>
<evidence type="ECO:0000256" key="1">
    <source>
        <dbReference type="ARBA" id="ARBA00022679"/>
    </source>
</evidence>
<comment type="caution">
    <text evidence="3">The sequence shown here is derived from an EMBL/GenBank/DDBJ whole genome shotgun (WGS) entry which is preliminary data.</text>
</comment>
<accession>A0A167HVB7</accession>
<dbReference type="PANTHER" id="PTHR13947:SF37">
    <property type="entry name" value="LD18367P"/>
    <property type="match status" value="1"/>
</dbReference>
<dbReference type="Proteomes" id="UP000077013">
    <property type="component" value="Unassembled WGS sequence"/>
</dbReference>
<evidence type="ECO:0000259" key="2">
    <source>
        <dbReference type="PROSITE" id="PS51186"/>
    </source>
</evidence>
<dbReference type="PANTHER" id="PTHR13947">
    <property type="entry name" value="GNAT FAMILY N-ACETYLTRANSFERASE"/>
    <property type="match status" value="1"/>
</dbReference>
<dbReference type="Pfam" id="PF00583">
    <property type="entry name" value="Acetyltransf_1"/>
    <property type="match status" value="1"/>
</dbReference>
<dbReference type="Gene3D" id="3.40.630.30">
    <property type="match status" value="1"/>
</dbReference>
<dbReference type="CDD" id="cd04301">
    <property type="entry name" value="NAT_SF"/>
    <property type="match status" value="1"/>
</dbReference>
<gene>
    <name evidence="3" type="ORF">ULVI_07740</name>
</gene>
<evidence type="ECO:0000313" key="3">
    <source>
        <dbReference type="EMBL" id="OAB78998.1"/>
    </source>
</evidence>
<sequence>MKTLRATSQHLEQLIALFDAYRVFYKQTSDIDAARKFLAERFQKNDSVIFIAFSSEEQLVGFTQLYPSFSSVSMQRTYILNDLYVASEARKQGIGEALLEHAKQFAIHQGSKGLILETAVENPAQKLYKRLGWKKDIGVQHYAWEIQSSDK</sequence>